<keyword evidence="2" id="KW-0812">Transmembrane</keyword>
<feature type="region of interest" description="Disordered" evidence="1">
    <location>
        <begin position="357"/>
        <end position="387"/>
    </location>
</feature>
<dbReference type="AlphaFoldDB" id="A0A8H6SQ04"/>
<feature type="compositionally biased region" description="Polar residues" evidence="1">
    <location>
        <begin position="357"/>
        <end position="366"/>
    </location>
</feature>
<comment type="caution">
    <text evidence="3">The sequence shown here is derived from an EMBL/GenBank/DDBJ whole genome shotgun (WGS) entry which is preliminary data.</text>
</comment>
<feature type="compositionally biased region" description="Low complexity" evidence="1">
    <location>
        <begin position="303"/>
        <end position="317"/>
    </location>
</feature>
<evidence type="ECO:0000313" key="3">
    <source>
        <dbReference type="EMBL" id="KAF7303875.1"/>
    </source>
</evidence>
<name>A0A8H6SQ04_9AGAR</name>
<sequence>MSTPQTSSFILIDDRDNNVAYSGNWVVGGTSHEYDRTVSSSLNVGDSFTVSFAGTRISVFGTYDSSSNGVKTLYSIDGGAAATATSKSSSGDSYQQLFWASDALSNGPHKLKVTMGSVNGGLPDGEGTIWFDYFNVSQSLVAVSSTGPSLTPSPSNTNQKPDAASTASSSSSSGTGVPAVVTSKKSSNGGLIGGIIAAVLIILLLVAGFFYWRRRRQRRDVYLPAPSTMHTPTGPPQMQPFLQTRPTTPMSSVAGSVAALSAHAAKPGFDARLTHAAPSVQPTYDPYSEIGASMFQSPLNAPTSYAPSTTAPSVTSTGLSGPLSVVNGTTVDGDSVAELKRRQKQVVDSYEQGIGSSYQAPLQHTDSGLRGDALAGPAELPPVYTAN</sequence>
<keyword evidence="2" id="KW-1133">Transmembrane helix</keyword>
<dbReference type="Gene3D" id="2.60.120.260">
    <property type="entry name" value="Galactose-binding domain-like"/>
    <property type="match status" value="1"/>
</dbReference>
<dbReference type="RefSeq" id="XP_037220847.1">
    <property type="nucleotide sequence ID" value="XM_037362926.1"/>
</dbReference>
<dbReference type="Proteomes" id="UP000636479">
    <property type="component" value="Unassembled WGS sequence"/>
</dbReference>
<keyword evidence="2" id="KW-0472">Membrane</keyword>
<reference evidence="3" key="1">
    <citation type="submission" date="2020-05" db="EMBL/GenBank/DDBJ databases">
        <title>Mycena genomes resolve the evolution of fungal bioluminescence.</title>
        <authorList>
            <person name="Tsai I.J."/>
        </authorList>
    </citation>
    <scope>NUCLEOTIDE SEQUENCE</scope>
    <source>
        <strain evidence="3">171206Taipei</strain>
    </source>
</reference>
<protein>
    <submittedName>
        <fullName evidence="3">Amidohydro-rel domain-containing protein</fullName>
    </submittedName>
</protein>
<organism evidence="3 4">
    <name type="scientific">Mycena indigotica</name>
    <dbReference type="NCBI Taxonomy" id="2126181"/>
    <lineage>
        <taxon>Eukaryota</taxon>
        <taxon>Fungi</taxon>
        <taxon>Dikarya</taxon>
        <taxon>Basidiomycota</taxon>
        <taxon>Agaricomycotina</taxon>
        <taxon>Agaricomycetes</taxon>
        <taxon>Agaricomycetidae</taxon>
        <taxon>Agaricales</taxon>
        <taxon>Marasmiineae</taxon>
        <taxon>Mycenaceae</taxon>
        <taxon>Mycena</taxon>
    </lineage>
</organism>
<dbReference type="OrthoDB" id="3067294at2759"/>
<proteinExistence type="predicted"/>
<keyword evidence="4" id="KW-1185">Reference proteome</keyword>
<evidence type="ECO:0000256" key="2">
    <source>
        <dbReference type="SAM" id="Phobius"/>
    </source>
</evidence>
<accession>A0A8H6SQ04</accession>
<gene>
    <name evidence="3" type="ORF">MIND_00617600</name>
</gene>
<evidence type="ECO:0000313" key="4">
    <source>
        <dbReference type="Proteomes" id="UP000636479"/>
    </source>
</evidence>
<dbReference type="GeneID" id="59345442"/>
<feature type="transmembrane region" description="Helical" evidence="2">
    <location>
        <begin position="191"/>
        <end position="212"/>
    </location>
</feature>
<feature type="region of interest" description="Disordered" evidence="1">
    <location>
        <begin position="303"/>
        <end position="322"/>
    </location>
</feature>
<dbReference type="EMBL" id="JACAZF010000005">
    <property type="protein sequence ID" value="KAF7303875.1"/>
    <property type="molecule type" value="Genomic_DNA"/>
</dbReference>
<feature type="region of interest" description="Disordered" evidence="1">
    <location>
        <begin position="145"/>
        <end position="179"/>
    </location>
</feature>
<evidence type="ECO:0000256" key="1">
    <source>
        <dbReference type="SAM" id="MobiDB-lite"/>
    </source>
</evidence>